<name>A0AAW1RYW1_9CHLO</name>
<dbReference type="AlphaFoldDB" id="A0AAW1RYW1"/>
<dbReference type="SUPFAM" id="SSF56235">
    <property type="entry name" value="N-terminal nucleophile aminohydrolases (Ntn hydrolases)"/>
    <property type="match status" value="1"/>
</dbReference>
<organism evidence="7 8">
    <name type="scientific">Apatococcus lobatus</name>
    <dbReference type="NCBI Taxonomy" id="904363"/>
    <lineage>
        <taxon>Eukaryota</taxon>
        <taxon>Viridiplantae</taxon>
        <taxon>Chlorophyta</taxon>
        <taxon>core chlorophytes</taxon>
        <taxon>Trebouxiophyceae</taxon>
        <taxon>Chlorellales</taxon>
        <taxon>Chlorellaceae</taxon>
        <taxon>Apatococcus</taxon>
    </lineage>
</organism>
<dbReference type="InterPro" id="IPR023332">
    <property type="entry name" value="Proteasome_alpha-type"/>
</dbReference>
<dbReference type="InterPro" id="IPR035144">
    <property type="entry name" value="Proteasome_alpha1"/>
</dbReference>
<evidence type="ECO:0000256" key="3">
    <source>
        <dbReference type="ARBA" id="ARBA00023242"/>
    </source>
</evidence>
<dbReference type="GO" id="GO:0019773">
    <property type="term" value="C:proteasome core complex, alpha-subunit complex"/>
    <property type="evidence" value="ECO:0007669"/>
    <property type="project" value="UniProtKB-UniRule"/>
</dbReference>
<comment type="function">
    <text evidence="5">The proteasome is a multicatalytic proteinase complex which is characterized by its ability to cleave peptides with Arg, Phe, Tyr, Leu, and Glu adjacent to the leaving group at neutral or slightly basic pH.</text>
</comment>
<dbReference type="PANTHER" id="PTHR11599">
    <property type="entry name" value="PROTEASOME SUBUNIT ALPHA/BETA"/>
    <property type="match status" value="1"/>
</dbReference>
<dbReference type="Pfam" id="PF10584">
    <property type="entry name" value="Proteasome_A_N"/>
    <property type="match status" value="1"/>
</dbReference>
<keyword evidence="2 4" id="KW-0647">Proteasome</keyword>
<dbReference type="InterPro" id="IPR001353">
    <property type="entry name" value="Proteasome_sua/b"/>
</dbReference>
<proteinExistence type="inferred from homology"/>
<dbReference type="InterPro" id="IPR050115">
    <property type="entry name" value="Proteasome_alpha"/>
</dbReference>
<comment type="subunit">
    <text evidence="5">The 20S proteasome core is composed of 28 subunits that are arranged in four stacked rings, resulting in a barrel-shaped structure. The two end rings are each formed by seven alpha subunits, and the two central rings are each formed by seven beta subunits.</text>
</comment>
<comment type="subcellular location">
    <subcellularLocation>
        <location evidence="5">Cytoplasm</location>
    </subcellularLocation>
    <subcellularLocation>
        <location evidence="5">Nucleus</location>
    </subcellularLocation>
</comment>
<keyword evidence="8" id="KW-1185">Reference proteome</keyword>
<keyword evidence="3 5" id="KW-0539">Nucleus</keyword>
<dbReference type="Pfam" id="PF00227">
    <property type="entry name" value="Proteasome"/>
    <property type="match status" value="1"/>
</dbReference>
<evidence type="ECO:0000313" key="8">
    <source>
        <dbReference type="Proteomes" id="UP001438707"/>
    </source>
</evidence>
<keyword evidence="1 5" id="KW-0963">Cytoplasm</keyword>
<reference evidence="7 8" key="1">
    <citation type="journal article" date="2024" name="Nat. Commun.">
        <title>Phylogenomics reveals the evolutionary origins of lichenization in chlorophyte algae.</title>
        <authorList>
            <person name="Puginier C."/>
            <person name="Libourel C."/>
            <person name="Otte J."/>
            <person name="Skaloud P."/>
            <person name="Haon M."/>
            <person name="Grisel S."/>
            <person name="Petersen M."/>
            <person name="Berrin J.G."/>
            <person name="Delaux P.M."/>
            <person name="Dal Grande F."/>
            <person name="Keller J."/>
        </authorList>
    </citation>
    <scope>NUCLEOTIDE SEQUENCE [LARGE SCALE GENOMIC DNA]</scope>
    <source>
        <strain evidence="7 8">SAG 2145</strain>
    </source>
</reference>
<comment type="caution">
    <text evidence="7">The sequence shown here is derived from an EMBL/GenBank/DDBJ whole genome shotgun (WGS) entry which is preliminary data.</text>
</comment>
<protein>
    <recommendedName>
        <fullName evidence="5">Proteasome subunit alpha type</fullName>
    </recommendedName>
</protein>
<accession>A0AAW1RYW1</accession>
<dbReference type="CDD" id="cd03749">
    <property type="entry name" value="proteasome_alpha_type_1"/>
    <property type="match status" value="1"/>
</dbReference>
<dbReference type="GO" id="GO:0006511">
    <property type="term" value="P:ubiquitin-dependent protein catabolic process"/>
    <property type="evidence" value="ECO:0007669"/>
    <property type="project" value="InterPro"/>
</dbReference>
<dbReference type="InterPro" id="IPR029055">
    <property type="entry name" value="Ntn_hydrolases_N"/>
</dbReference>
<dbReference type="Gene3D" id="3.60.20.10">
    <property type="entry name" value="Glutamine Phosphoribosylpyrophosphate, subunit 1, domain 1"/>
    <property type="match status" value="1"/>
</dbReference>
<dbReference type="GO" id="GO:0005634">
    <property type="term" value="C:nucleus"/>
    <property type="evidence" value="ECO:0007669"/>
    <property type="project" value="UniProtKB-SubCell"/>
</dbReference>
<dbReference type="GO" id="GO:0005737">
    <property type="term" value="C:cytoplasm"/>
    <property type="evidence" value="ECO:0007669"/>
    <property type="project" value="UniProtKB-SubCell"/>
</dbReference>
<dbReference type="InterPro" id="IPR000426">
    <property type="entry name" value="Proteasome_asu_N"/>
</dbReference>
<dbReference type="Proteomes" id="UP001438707">
    <property type="component" value="Unassembled WGS sequence"/>
</dbReference>
<gene>
    <name evidence="7" type="ORF">WJX74_006326</name>
</gene>
<dbReference type="PROSITE" id="PS00388">
    <property type="entry name" value="PROTEASOME_ALPHA_1"/>
    <property type="match status" value="1"/>
</dbReference>
<dbReference type="SMART" id="SM00948">
    <property type="entry name" value="Proteasome_A_N"/>
    <property type="match status" value="1"/>
</dbReference>
<dbReference type="PROSITE" id="PS51475">
    <property type="entry name" value="PROTEASOME_ALPHA_2"/>
    <property type="match status" value="1"/>
</dbReference>
<dbReference type="EMBL" id="JALJOS010000005">
    <property type="protein sequence ID" value="KAK9838939.1"/>
    <property type="molecule type" value="Genomic_DNA"/>
</dbReference>
<evidence type="ECO:0000313" key="7">
    <source>
        <dbReference type="EMBL" id="KAK9838939.1"/>
    </source>
</evidence>
<evidence type="ECO:0000256" key="4">
    <source>
        <dbReference type="PROSITE-ProRule" id="PRU00808"/>
    </source>
</evidence>
<evidence type="ECO:0000256" key="5">
    <source>
        <dbReference type="RuleBase" id="RU000551"/>
    </source>
</evidence>
<evidence type="ECO:0000256" key="1">
    <source>
        <dbReference type="ARBA" id="ARBA00022490"/>
    </source>
</evidence>
<evidence type="ECO:0000259" key="6">
    <source>
        <dbReference type="PROSITE" id="PS00388"/>
    </source>
</evidence>
<evidence type="ECO:0000256" key="2">
    <source>
        <dbReference type="ARBA" id="ARBA00022942"/>
    </source>
</evidence>
<dbReference type="FunFam" id="3.60.20.10:FF:000016">
    <property type="entry name" value="Proteasome subunit alpha type-6"/>
    <property type="match status" value="1"/>
</dbReference>
<sequence>MFRNQYDTDVVTWSPQGRIHQVEYAMEAVKQGSTAVALKSNTHVVLATLNRADSELTSSLQKIFKVDDHLGIAASGLISDGRSLCKFMRSECLNHRYVYESAMPVTRLVREVADNAQVCTQRSWKRPYGVGLLVAGHDKSGPRLFYCCPSGNYYEYLAHAIGGRSQAARTYLERKHEEYPDASLDGLIGHALQALSASLAEGELTATSCNIAYVGRDQDFKELDEASLQPYIQALRDAEGGDGGGGADGAAPMES</sequence>
<feature type="domain" description="Proteasome alpha-type subunits" evidence="6">
    <location>
        <begin position="6"/>
        <end position="28"/>
    </location>
</feature>
<comment type="similarity">
    <text evidence="4 5">Belongs to the peptidase T1A family.</text>
</comment>